<dbReference type="Gene3D" id="3.40.50.2300">
    <property type="match status" value="1"/>
</dbReference>
<feature type="compositionally biased region" description="Polar residues" evidence="10">
    <location>
        <begin position="1551"/>
        <end position="1564"/>
    </location>
</feature>
<feature type="region of interest" description="Disordered" evidence="10">
    <location>
        <begin position="1549"/>
        <end position="1622"/>
    </location>
</feature>
<dbReference type="OrthoDB" id="162894at2759"/>
<feature type="region of interest" description="Disordered" evidence="10">
    <location>
        <begin position="2621"/>
        <end position="2657"/>
    </location>
</feature>
<dbReference type="CDD" id="cd17546">
    <property type="entry name" value="REC_hyHK_CKI1_RcsC-like"/>
    <property type="match status" value="1"/>
</dbReference>
<dbReference type="InterPro" id="IPR001789">
    <property type="entry name" value="Sig_transdc_resp-reg_receiver"/>
</dbReference>
<dbReference type="PANTHER" id="PTHR24356:SF1">
    <property type="entry name" value="SERINE_THREONINE-PROTEIN KINASE GREATWALL"/>
    <property type="match status" value="1"/>
</dbReference>
<keyword evidence="3 14" id="KW-0808">Transferase</keyword>
<keyword evidence="5" id="KW-0418">Kinase</keyword>
<feature type="compositionally biased region" description="Basic and acidic residues" evidence="10">
    <location>
        <begin position="158"/>
        <end position="168"/>
    </location>
</feature>
<dbReference type="InterPro" id="IPR000719">
    <property type="entry name" value="Prot_kinase_dom"/>
</dbReference>
<dbReference type="SMART" id="SM00220">
    <property type="entry name" value="S_TKc"/>
    <property type="match status" value="1"/>
</dbReference>
<evidence type="ECO:0000256" key="8">
    <source>
        <dbReference type="ARBA" id="ARBA00048679"/>
    </source>
</evidence>
<dbReference type="PROSITE" id="PS00108">
    <property type="entry name" value="PROTEIN_KINASE_ST"/>
    <property type="match status" value="1"/>
</dbReference>
<feature type="compositionally biased region" description="Polar residues" evidence="10">
    <location>
        <begin position="935"/>
        <end position="949"/>
    </location>
</feature>
<feature type="region of interest" description="Disordered" evidence="10">
    <location>
        <begin position="264"/>
        <end position="285"/>
    </location>
</feature>
<feature type="modified residue" description="4-aspartylphosphate" evidence="9">
    <location>
        <position position="2962"/>
    </location>
</feature>
<feature type="region of interest" description="Disordered" evidence="10">
    <location>
        <begin position="515"/>
        <end position="553"/>
    </location>
</feature>
<dbReference type="CDD" id="cd05579">
    <property type="entry name" value="STKc_MAST_like"/>
    <property type="match status" value="1"/>
</dbReference>
<feature type="compositionally biased region" description="Polar residues" evidence="10">
    <location>
        <begin position="388"/>
        <end position="409"/>
    </location>
</feature>
<feature type="compositionally biased region" description="Basic and acidic residues" evidence="10">
    <location>
        <begin position="2680"/>
        <end position="2697"/>
    </location>
</feature>
<dbReference type="Pfam" id="PF00072">
    <property type="entry name" value="Response_reg"/>
    <property type="match status" value="1"/>
</dbReference>
<evidence type="ECO:0000256" key="4">
    <source>
        <dbReference type="ARBA" id="ARBA00022741"/>
    </source>
</evidence>
<feature type="region of interest" description="Disordered" evidence="10">
    <location>
        <begin position="151"/>
        <end position="176"/>
    </location>
</feature>
<dbReference type="InterPro" id="IPR011009">
    <property type="entry name" value="Kinase-like_dom_sf"/>
</dbReference>
<dbReference type="InterPro" id="IPR011006">
    <property type="entry name" value="CheY-like_superfamily"/>
</dbReference>
<feature type="region of interest" description="Disordered" evidence="10">
    <location>
        <begin position="2356"/>
        <end position="2386"/>
    </location>
</feature>
<dbReference type="GO" id="GO:0005524">
    <property type="term" value="F:ATP binding"/>
    <property type="evidence" value="ECO:0007669"/>
    <property type="project" value="UniProtKB-KW"/>
</dbReference>
<feature type="region of interest" description="Disordered" evidence="10">
    <location>
        <begin position="2030"/>
        <end position="2061"/>
    </location>
</feature>
<dbReference type="SUPFAM" id="SSF56112">
    <property type="entry name" value="Protein kinase-like (PK-like)"/>
    <property type="match status" value="1"/>
</dbReference>
<feature type="compositionally biased region" description="Low complexity" evidence="10">
    <location>
        <begin position="841"/>
        <end position="851"/>
    </location>
</feature>
<feature type="region of interest" description="Disordered" evidence="10">
    <location>
        <begin position="1"/>
        <end position="130"/>
    </location>
</feature>
<feature type="domain" description="AGC-kinase C-terminal" evidence="13">
    <location>
        <begin position="2585"/>
        <end position="2650"/>
    </location>
</feature>
<feature type="region of interest" description="Disordered" evidence="10">
    <location>
        <begin position="830"/>
        <end position="867"/>
    </location>
</feature>
<dbReference type="EMBL" id="JANBUM010000455">
    <property type="protein sequence ID" value="KAJ2776896.1"/>
    <property type="molecule type" value="Genomic_DNA"/>
</dbReference>
<feature type="compositionally biased region" description="Low complexity" evidence="10">
    <location>
        <begin position="1345"/>
        <end position="1358"/>
    </location>
</feature>
<feature type="region of interest" description="Disordered" evidence="10">
    <location>
        <begin position="388"/>
        <end position="490"/>
    </location>
</feature>
<keyword evidence="6" id="KW-0067">ATP-binding</keyword>
<keyword evidence="9" id="KW-0597">Phosphoprotein</keyword>
<reference evidence="14" key="1">
    <citation type="submission" date="2022-07" db="EMBL/GenBank/DDBJ databases">
        <title>Phylogenomic reconstructions and comparative analyses of Kickxellomycotina fungi.</title>
        <authorList>
            <person name="Reynolds N.K."/>
            <person name="Stajich J.E."/>
            <person name="Barry K."/>
            <person name="Grigoriev I.V."/>
            <person name="Crous P."/>
            <person name="Smith M.E."/>
        </authorList>
    </citation>
    <scope>NUCLEOTIDE SEQUENCE</scope>
    <source>
        <strain evidence="14">BCRC 34489</strain>
    </source>
</reference>
<dbReference type="SMART" id="SM00448">
    <property type="entry name" value="REC"/>
    <property type="match status" value="1"/>
</dbReference>
<dbReference type="Gene3D" id="1.10.510.10">
    <property type="entry name" value="Transferase(Phosphotransferase) domain 1"/>
    <property type="match status" value="2"/>
</dbReference>
<evidence type="ECO:0000256" key="5">
    <source>
        <dbReference type="ARBA" id="ARBA00022777"/>
    </source>
</evidence>
<dbReference type="PROSITE" id="PS50011">
    <property type="entry name" value="PROTEIN_KINASE_DOM"/>
    <property type="match status" value="1"/>
</dbReference>
<feature type="compositionally biased region" description="Low complexity" evidence="10">
    <location>
        <begin position="355"/>
        <end position="374"/>
    </location>
</feature>
<keyword evidence="4" id="KW-0547">Nucleotide-binding</keyword>
<keyword evidence="2" id="KW-0723">Serine/threonine-protein kinase</keyword>
<dbReference type="SUPFAM" id="SSF52172">
    <property type="entry name" value="CheY-like"/>
    <property type="match status" value="1"/>
</dbReference>
<accession>A0A9W8H7S1</accession>
<dbReference type="SUPFAM" id="SSF55785">
    <property type="entry name" value="PYP-like sensor domain (PAS domain)"/>
    <property type="match status" value="1"/>
</dbReference>
<comment type="catalytic activity">
    <reaction evidence="8">
        <text>L-seryl-[protein] + ATP = O-phospho-L-seryl-[protein] + ADP + H(+)</text>
        <dbReference type="Rhea" id="RHEA:17989"/>
        <dbReference type="Rhea" id="RHEA-COMP:9863"/>
        <dbReference type="Rhea" id="RHEA-COMP:11604"/>
        <dbReference type="ChEBI" id="CHEBI:15378"/>
        <dbReference type="ChEBI" id="CHEBI:29999"/>
        <dbReference type="ChEBI" id="CHEBI:30616"/>
        <dbReference type="ChEBI" id="CHEBI:83421"/>
        <dbReference type="ChEBI" id="CHEBI:456216"/>
        <dbReference type="EC" id="2.7.11.1"/>
    </reaction>
</comment>
<feature type="region of interest" description="Disordered" evidence="10">
    <location>
        <begin position="2402"/>
        <end position="2470"/>
    </location>
</feature>
<feature type="region of interest" description="Disordered" evidence="10">
    <location>
        <begin position="2739"/>
        <end position="2813"/>
    </location>
</feature>
<dbReference type="GO" id="GO:0005737">
    <property type="term" value="C:cytoplasm"/>
    <property type="evidence" value="ECO:0007669"/>
    <property type="project" value="TreeGrafter"/>
</dbReference>
<dbReference type="InterPro" id="IPR008271">
    <property type="entry name" value="Ser/Thr_kinase_AS"/>
</dbReference>
<evidence type="ECO:0000256" key="2">
    <source>
        <dbReference type="ARBA" id="ARBA00022527"/>
    </source>
</evidence>
<feature type="compositionally biased region" description="Basic residues" evidence="10">
    <location>
        <begin position="11"/>
        <end position="22"/>
    </location>
</feature>
<dbReference type="InterPro" id="IPR050236">
    <property type="entry name" value="Ser_Thr_kinase_AGC"/>
</dbReference>
<dbReference type="PANTHER" id="PTHR24356">
    <property type="entry name" value="SERINE/THREONINE-PROTEIN KINASE"/>
    <property type="match status" value="1"/>
</dbReference>
<feature type="region of interest" description="Disordered" evidence="10">
    <location>
        <begin position="1247"/>
        <end position="1358"/>
    </location>
</feature>
<feature type="compositionally biased region" description="Polar residues" evidence="10">
    <location>
        <begin position="1318"/>
        <end position="1328"/>
    </location>
</feature>
<name>A0A9W8H7S1_9FUNG</name>
<proteinExistence type="predicted"/>
<feature type="domain" description="Protein kinase" evidence="11">
    <location>
        <begin position="2193"/>
        <end position="2584"/>
    </location>
</feature>
<feature type="compositionally biased region" description="Polar residues" evidence="10">
    <location>
        <begin position="2039"/>
        <end position="2053"/>
    </location>
</feature>
<feature type="compositionally biased region" description="Low complexity" evidence="10">
    <location>
        <begin position="2427"/>
        <end position="2455"/>
    </location>
</feature>
<organism evidence="14 15">
    <name type="scientific">Coemansia interrupta</name>
    <dbReference type="NCBI Taxonomy" id="1126814"/>
    <lineage>
        <taxon>Eukaryota</taxon>
        <taxon>Fungi</taxon>
        <taxon>Fungi incertae sedis</taxon>
        <taxon>Zoopagomycota</taxon>
        <taxon>Kickxellomycotina</taxon>
        <taxon>Kickxellomycetes</taxon>
        <taxon>Kickxellales</taxon>
        <taxon>Kickxellaceae</taxon>
        <taxon>Coemansia</taxon>
    </lineage>
</organism>
<evidence type="ECO:0000256" key="1">
    <source>
        <dbReference type="ARBA" id="ARBA00012513"/>
    </source>
</evidence>
<feature type="compositionally biased region" description="Low complexity" evidence="10">
    <location>
        <begin position="610"/>
        <end position="621"/>
    </location>
</feature>
<feature type="region of interest" description="Disordered" evidence="10">
    <location>
        <begin position="1936"/>
        <end position="1957"/>
    </location>
</feature>
<evidence type="ECO:0000256" key="7">
    <source>
        <dbReference type="ARBA" id="ARBA00047899"/>
    </source>
</evidence>
<dbReference type="PROSITE" id="PS51285">
    <property type="entry name" value="AGC_KINASE_CTER"/>
    <property type="match status" value="1"/>
</dbReference>
<comment type="caution">
    <text evidence="14">The sequence shown here is derived from an EMBL/GenBank/DDBJ whole genome shotgun (WGS) entry which is preliminary data.</text>
</comment>
<feature type="compositionally biased region" description="Basic and acidic residues" evidence="10">
    <location>
        <begin position="33"/>
        <end position="43"/>
    </location>
</feature>
<feature type="region of interest" description="Disordered" evidence="10">
    <location>
        <begin position="707"/>
        <end position="726"/>
    </location>
</feature>
<feature type="compositionally biased region" description="Low complexity" evidence="10">
    <location>
        <begin position="49"/>
        <end position="59"/>
    </location>
</feature>
<feature type="compositionally biased region" description="Basic and acidic residues" evidence="10">
    <location>
        <begin position="1038"/>
        <end position="1052"/>
    </location>
</feature>
<feature type="region of interest" description="Disordered" evidence="10">
    <location>
        <begin position="2673"/>
        <end position="2708"/>
    </location>
</feature>
<feature type="region of interest" description="Disordered" evidence="10">
    <location>
        <begin position="1123"/>
        <end position="1146"/>
    </location>
</feature>
<dbReference type="Proteomes" id="UP001140172">
    <property type="component" value="Unassembled WGS sequence"/>
</dbReference>
<comment type="catalytic activity">
    <reaction evidence="7">
        <text>L-threonyl-[protein] + ATP = O-phospho-L-threonyl-[protein] + ADP + H(+)</text>
        <dbReference type="Rhea" id="RHEA:46608"/>
        <dbReference type="Rhea" id="RHEA-COMP:11060"/>
        <dbReference type="Rhea" id="RHEA-COMP:11605"/>
        <dbReference type="ChEBI" id="CHEBI:15378"/>
        <dbReference type="ChEBI" id="CHEBI:30013"/>
        <dbReference type="ChEBI" id="CHEBI:30616"/>
        <dbReference type="ChEBI" id="CHEBI:61977"/>
        <dbReference type="ChEBI" id="CHEBI:456216"/>
        <dbReference type="EC" id="2.7.11.1"/>
    </reaction>
</comment>
<sequence>MSGNPSSRTRGGGRSHSRRKRFGFFSIFGFHTDTNDDTCRNDDVSLEASGNNSSGQSSSTPSDRGGSQSVSSSRRTSTSSTRSLERTMEQGHSLEDTASRSSRSQRTDSIPGDDRNELPAHGDGSDVSARHAASEALLAMGKLNSARLTPQPINIANRGDRRSYREEDNAAASSSIDMASEISASVASSAAAMTMRDDPSMLLQHQHQHRGSQIRTCPIPERLRLHMRDTASESVDSNSPTITPSSARALVDTPRTLIESRVRRRDTVGSATSTGNRESRRMAYGSDKAVPIGLSSAGDSSPRLEKSAVAMPVARRTSSNYSSWSAATPTSVFGTVASDEMPQADYSSTLPDWDQQQQQSGLPSSGLRTSSTGKGRTRRYSVFDLSFASQRPSNTQPVQPSAVQPTPLNVQPLVPGIGDSMRSRRRSSQRSIGDPSLAGLSTGGNGDTAVHRQRRSGALSVDPNLFNTSPRFRQSSRSHAAIPFPDSKGVGGVGHSVPFGELPAGFSPNATSAFSGDTNMMDDDEMMQGSGPNTPVSERDSGASQSHHHQRHRRLFSADNHGNHDSSSGRSTPNHLLFARLRRYPSHGLQSAGAENKGNISAGASDGGTSMPMSMSQQLSQAAWRSPTRGDNHTDTIGGADLEDPLDSSVGDVYLKHSTSVPDLLLMPIVSYFGGQTRVIKRPDNAYEHMLAILRSWNQKRRGRLSSFSHRRGSSASHISSSNNNVPKTPTMFPSHCPHSGNGSFDLGTFSPVSNSGATAMVSPFMADPTYLQRGFSESGRYTSPTNSGAYTNLCHAAVGGGFDGAQGLNISSKPVSGSAFGSASGAIAGTAPNSGRSSLSKEAGPGESASAGGGSSDRPQHTEKPVKHLPHHIPAITAPHRRLSVVKSQDLGIVRGGSGGSGSISSGAVGSGGGSTSSGHSTPKHVNGVADNASHASRGSQTSCAGSSEKSTWMIAQLDTPEEAVEILLAFQQRLRLRLAKAKADSEGELVNIIQDLGEFVEEGLSYVNEDSANSSDAYSRNDSDSDSDDNAPFDSRGVHLNDGYHSDRSIGTDGGSIQTPGLEITSCAVPILDTSTSEKGVATHHQRHIPHHLHSRPDEQNATWELKSLNRRLQDVLSIHGDNSASSLPPNPSEKQNDEPSYLELPPAAMDAAPVRGGSAEMGKHPLHLRSALVALPSPRRITRSPSIRRIAFLRALAGESISVADKEPAGRAASGIRSRSLSDAALDSSSGSVFNAADGSSISSSSLSSSASDSAGLSSQSQIRRPSTADLAISRPPVPNTTSPPIDGLQLTLGGAKSQSVGDIPFPGLKKKDSIQSMRPVSRSASPDVMHPYGLHSRDSSSSRQSLVERSSSRASVYSSAGSARSLMTSPLIAEDEFKPTPFLKAIMDLVNIIGNILSLSADDMLRPISGQLLEEALEHVRSEGISDPQEQEHECQRIQSMVPTEYLAQQLDILGGLWEQPPPQSVPQLSPSAFLDPDTGLVDHQRYEQQKQRQQQQQQQSWPCRGLFFRALLAISSLNRVVMWYLAVVSTYSDDIVHEVNRRSGLLSDSSKAGNDSSVPADNVSLDPSAVSSTEILPAGIPGTTDNRRNSSSEQARSGNIGPPESPDQESPVRNHEDAPVDHQAMTRGYHVDHPPRWQGPHELPQNTAAVDRGQNMLLEIGLDGRIRYISPTCRHILGTDPASLVDQQASVIFDDEGIQVCRSAVEQLLADNTRTVEINVRVHSPSLTHACNVEAKGMLIYNRSKSEPSHVLWVMRYVSAVQALPEHPYPQLYPASDLELQQPYLGDTGEDWSENLHSVFEEQGADLARPPSPMEDITCRICDRKVPAIYFEEHTWLCAQSHRAAMNVERQNDRLSDVKAEIQAWYPGCSIDDLEAMTHGDIDSDTMRERALQKAGEIGDPEWQNLLDEAMPVVRSMTKTCLRAMALDSSDATPQCKMPSSLDNDDSADDPDFVRSDSWNEVANYSVPEFEYQDAALESLGRALVAIIRDKLSAIDNLQYAIVESAEACSKWALQDEDQELFSVPESCDRRRSSTSGLPETTETQMCGQTLPGVSRPTLSQQMSSFEWPDKMDASSASHQSSIPTIKETSVSLGNTPLIAPVTDSSIAAPAPQGSARASVSTTLNPIPVAIRKSSTASSSSAASQGSSLRISTINLHPAPSRSAGRPSISGSNSALLATPTMPSIHDFSILKPISKGAYGSVFLAKKRTTGEYYAIKILKKADMIAKNQISNVKAERAIMMAQTGSPFVVRLLYTFQTRSSLYLVMEYLNGGDCASLLKTIGPLPLDWARQYLAEVILGIEDLHRRNVVHRDLKPDNLLIDSEGHLKLTDFGLSKLGFLGRRVDQQTLLQSHGMPSSAQVPGLLATGPDATSGLTEPIPPIASIPSSRVWQEYMDRPHSATQQPHSNQPPIPSKRISELKESSPLSSSHVLGGSGVSISSSTSSDSNGTGVLAQKTPTQKHALGTPDYIAPESILGLESGKSVDWWALGIICYEFIFGIPPFHDDTPEKVFHNILSADVDFYDDLRKQVSQEDGSDDEEGEIPDITPEARDFITRLLCRDPRRRLGSGGSAEVKTHPFFQGINWSTLLDTQPAFVPQTENIEDTDYFDTRGATLDAAPADLDPQTDDETKSGFSLKTGDARQSVTRSLEDSSSVPVISSGASLYRSRTVPLPIAEPRESSSETADSSERLDNVEPSTDEDPEFGAFTFKNLHALEQANMDELVKLRRRSTLLDISSHPGRHSEGRMPSICSSSSRGSVVLPKTQRHHSCLEPSALHSNPSSPRFSIGYGNQHSDSNRESFSAHPHRGSLLNPGTFGSMLTMSASYGGSGADHPPQVSAFSPDFSLPSTPSMHTQVSPFGAKMQPQISEPHDPDSVACLQSQPIHHALTTNELPLESESSAEYLQSRVCLVADDNPVSCKIMEIILRRLHLNCVVVRNGAEAIRCAMGRTVFRAIFMDIGMPIVDGDEAARMIKSTYNANKDTPIVAMTAYDGEAAGALYDDAIVKPVSFDN</sequence>
<evidence type="ECO:0000256" key="3">
    <source>
        <dbReference type="ARBA" id="ARBA00022679"/>
    </source>
</evidence>
<dbReference type="FunFam" id="3.30.200.20:FF:001008">
    <property type="entry name" value="Serine/threonine-protein kinase cek1"/>
    <property type="match status" value="1"/>
</dbReference>
<dbReference type="InterPro" id="IPR000961">
    <property type="entry name" value="AGC-kinase_C"/>
</dbReference>
<feature type="region of interest" description="Disordered" evidence="10">
    <location>
        <begin position="589"/>
        <end position="643"/>
    </location>
</feature>
<feature type="non-terminal residue" evidence="14">
    <location>
        <position position="1"/>
    </location>
</feature>
<evidence type="ECO:0000259" key="12">
    <source>
        <dbReference type="PROSITE" id="PS50110"/>
    </source>
</evidence>
<evidence type="ECO:0000313" key="14">
    <source>
        <dbReference type="EMBL" id="KAJ2776896.1"/>
    </source>
</evidence>
<gene>
    <name evidence="14" type="primary">RIM15</name>
    <name evidence="14" type="ORF">GGI15_004692</name>
</gene>
<evidence type="ECO:0000256" key="6">
    <source>
        <dbReference type="ARBA" id="ARBA00022840"/>
    </source>
</evidence>
<feature type="compositionally biased region" description="Low complexity" evidence="10">
    <location>
        <begin position="1012"/>
        <end position="1022"/>
    </location>
</feature>
<protein>
    <recommendedName>
        <fullName evidence="1">non-specific serine/threonine protein kinase</fullName>
        <ecNumber evidence="1">2.7.11.1</ecNumber>
    </recommendedName>
</protein>
<feature type="compositionally biased region" description="Low complexity" evidence="10">
    <location>
        <begin position="67"/>
        <end position="82"/>
    </location>
</feature>
<evidence type="ECO:0000256" key="9">
    <source>
        <dbReference type="PROSITE-ProRule" id="PRU00169"/>
    </source>
</evidence>
<dbReference type="EC" id="2.7.11.1" evidence="1"/>
<feature type="compositionally biased region" description="Polar residues" evidence="10">
    <location>
        <begin position="2780"/>
        <end position="2798"/>
    </location>
</feature>
<feature type="region of interest" description="Disordered" evidence="10">
    <location>
        <begin position="343"/>
        <end position="375"/>
    </location>
</feature>
<feature type="region of interest" description="Disordered" evidence="10">
    <location>
        <begin position="895"/>
        <end position="949"/>
    </location>
</feature>
<feature type="compositionally biased region" description="Basic and acidic residues" evidence="10">
    <location>
        <begin position="112"/>
        <end position="130"/>
    </location>
</feature>
<feature type="compositionally biased region" description="Low complexity" evidence="10">
    <location>
        <begin position="1247"/>
        <end position="1266"/>
    </location>
</feature>
<evidence type="ECO:0000259" key="11">
    <source>
        <dbReference type="PROSITE" id="PS50011"/>
    </source>
</evidence>
<keyword evidence="15" id="KW-1185">Reference proteome</keyword>
<dbReference type="GO" id="GO:0000160">
    <property type="term" value="P:phosphorelay signal transduction system"/>
    <property type="evidence" value="ECO:0007669"/>
    <property type="project" value="InterPro"/>
</dbReference>
<feature type="domain" description="Response regulatory" evidence="12">
    <location>
        <begin position="2912"/>
        <end position="3016"/>
    </location>
</feature>
<dbReference type="Pfam" id="PF00069">
    <property type="entry name" value="Pkinase"/>
    <property type="match status" value="2"/>
</dbReference>
<evidence type="ECO:0000313" key="15">
    <source>
        <dbReference type="Proteomes" id="UP001140172"/>
    </source>
</evidence>
<feature type="compositionally biased region" description="Low complexity" evidence="10">
    <location>
        <begin position="2753"/>
        <end position="2762"/>
    </location>
</feature>
<dbReference type="InterPro" id="IPR035965">
    <property type="entry name" value="PAS-like_dom_sf"/>
</dbReference>
<evidence type="ECO:0000259" key="13">
    <source>
        <dbReference type="PROSITE" id="PS51285"/>
    </source>
</evidence>
<feature type="compositionally biased region" description="Basic and acidic residues" evidence="10">
    <location>
        <begin position="83"/>
        <end position="98"/>
    </location>
</feature>
<dbReference type="Gene3D" id="3.30.200.20">
    <property type="entry name" value="Phosphorylase Kinase, domain 1"/>
    <property type="match status" value="2"/>
</dbReference>
<evidence type="ECO:0000256" key="10">
    <source>
        <dbReference type="SAM" id="MobiDB-lite"/>
    </source>
</evidence>
<dbReference type="Gene3D" id="3.30.450.20">
    <property type="entry name" value="PAS domain"/>
    <property type="match status" value="1"/>
</dbReference>
<dbReference type="GO" id="GO:0005634">
    <property type="term" value="C:nucleus"/>
    <property type="evidence" value="ECO:0007669"/>
    <property type="project" value="TreeGrafter"/>
</dbReference>
<feature type="region of interest" description="Disordered" evidence="10">
    <location>
        <begin position="1012"/>
        <end position="1063"/>
    </location>
</feature>
<dbReference type="GO" id="GO:0004674">
    <property type="term" value="F:protein serine/threonine kinase activity"/>
    <property type="evidence" value="ECO:0007669"/>
    <property type="project" value="UniProtKB-KW"/>
</dbReference>
<feature type="compositionally biased region" description="Polar residues" evidence="10">
    <location>
        <begin position="465"/>
        <end position="478"/>
    </location>
</feature>
<dbReference type="PROSITE" id="PS50110">
    <property type="entry name" value="RESPONSE_REGULATORY"/>
    <property type="match status" value="1"/>
</dbReference>
<feature type="compositionally biased region" description="Polar residues" evidence="10">
    <location>
        <begin position="99"/>
        <end position="108"/>
    </location>
</feature>